<keyword evidence="1 5" id="KW-0808">Transferase</keyword>
<evidence type="ECO:0000256" key="1">
    <source>
        <dbReference type="ARBA" id="ARBA00022679"/>
    </source>
</evidence>
<dbReference type="InterPro" id="IPR000182">
    <property type="entry name" value="GNAT_dom"/>
</dbReference>
<dbReference type="PANTHER" id="PTHR43792:SF8">
    <property type="entry name" value="[RIBOSOMAL PROTEIN US5]-ALANINE N-ACETYLTRANSFERASE"/>
    <property type="match status" value="1"/>
</dbReference>
<comment type="caution">
    <text evidence="5">The sequence shown here is derived from an EMBL/GenBank/DDBJ whole genome shotgun (WGS) entry which is preliminary data.</text>
</comment>
<keyword evidence="2" id="KW-0012">Acyltransferase</keyword>
<accession>A0A4R2BJ73</accession>
<dbReference type="EMBL" id="SLVV01000002">
    <property type="protein sequence ID" value="TCN27228.1"/>
    <property type="molecule type" value="Genomic_DNA"/>
</dbReference>
<keyword evidence="6" id="KW-1185">Reference proteome</keyword>
<evidence type="ECO:0000256" key="3">
    <source>
        <dbReference type="ARBA" id="ARBA00038502"/>
    </source>
</evidence>
<organism evidence="5 6">
    <name type="scientific">Mesobacillus foraminis</name>
    <dbReference type="NCBI Taxonomy" id="279826"/>
    <lineage>
        <taxon>Bacteria</taxon>
        <taxon>Bacillati</taxon>
        <taxon>Bacillota</taxon>
        <taxon>Bacilli</taxon>
        <taxon>Bacillales</taxon>
        <taxon>Bacillaceae</taxon>
        <taxon>Mesobacillus</taxon>
    </lineage>
</organism>
<dbReference type="AlphaFoldDB" id="A0A4R2BJ73"/>
<feature type="domain" description="N-acetyltransferase" evidence="4">
    <location>
        <begin position="8"/>
        <end position="173"/>
    </location>
</feature>
<dbReference type="PROSITE" id="PS51186">
    <property type="entry name" value="GNAT"/>
    <property type="match status" value="1"/>
</dbReference>
<proteinExistence type="inferred from homology"/>
<comment type="similarity">
    <text evidence="3">Belongs to the acetyltransferase family. RimJ subfamily.</text>
</comment>
<dbReference type="GO" id="GO:0005737">
    <property type="term" value="C:cytoplasm"/>
    <property type="evidence" value="ECO:0007669"/>
    <property type="project" value="TreeGrafter"/>
</dbReference>
<name>A0A4R2BJ73_9BACI</name>
<dbReference type="Proteomes" id="UP000295689">
    <property type="component" value="Unassembled WGS sequence"/>
</dbReference>
<dbReference type="PANTHER" id="PTHR43792">
    <property type="entry name" value="GNAT FAMILY, PUTATIVE (AFU_ORTHOLOGUE AFUA_3G00765)-RELATED-RELATED"/>
    <property type="match status" value="1"/>
</dbReference>
<gene>
    <name evidence="5" type="ORF">EV146_102175</name>
</gene>
<dbReference type="Gene3D" id="3.40.630.30">
    <property type="match status" value="1"/>
</dbReference>
<dbReference type="SUPFAM" id="SSF55729">
    <property type="entry name" value="Acyl-CoA N-acyltransferases (Nat)"/>
    <property type="match status" value="1"/>
</dbReference>
<dbReference type="InterPro" id="IPR051531">
    <property type="entry name" value="N-acetyltransferase"/>
</dbReference>
<evidence type="ECO:0000256" key="2">
    <source>
        <dbReference type="ARBA" id="ARBA00023315"/>
    </source>
</evidence>
<dbReference type="RefSeq" id="WP_132001823.1">
    <property type="nucleotide sequence ID" value="NZ_JABUHM010000001.1"/>
</dbReference>
<dbReference type="GO" id="GO:0008999">
    <property type="term" value="F:protein-N-terminal-alanine acetyltransferase activity"/>
    <property type="evidence" value="ECO:0007669"/>
    <property type="project" value="TreeGrafter"/>
</dbReference>
<evidence type="ECO:0000313" key="6">
    <source>
        <dbReference type="Proteomes" id="UP000295689"/>
    </source>
</evidence>
<evidence type="ECO:0000313" key="5">
    <source>
        <dbReference type="EMBL" id="TCN27228.1"/>
    </source>
</evidence>
<dbReference type="InterPro" id="IPR016181">
    <property type="entry name" value="Acyl_CoA_acyltransferase"/>
</dbReference>
<evidence type="ECO:0000259" key="4">
    <source>
        <dbReference type="PROSITE" id="PS51186"/>
    </source>
</evidence>
<dbReference type="Pfam" id="PF13302">
    <property type="entry name" value="Acetyltransf_3"/>
    <property type="match status" value="1"/>
</dbReference>
<sequence length="180" mass="20909">MEQKGKNIFIRLLEIHDAEMALALELRNREFFQTFAALRKDDFYTLEGQRERIRIARKRKELDEYYLFGIFLHDSKELIGTLMLSEILRGALQSCYIGYFLDKEHNGKGYMTEGVQLAVNFAFNQMKLHRIEAGVMPHNLGSISVLEKSGFLKEGIARKNVKINGKWEDHQILAIINESL</sequence>
<protein>
    <submittedName>
        <fullName evidence="5">Ribosomal-protein-alanine N-acetyltransferase</fullName>
    </submittedName>
</protein>
<reference evidence="5 6" key="1">
    <citation type="journal article" date="2015" name="Stand. Genomic Sci.">
        <title>Genomic Encyclopedia of Bacterial and Archaeal Type Strains, Phase III: the genomes of soil and plant-associated and newly described type strains.</title>
        <authorList>
            <person name="Whitman W.B."/>
            <person name="Woyke T."/>
            <person name="Klenk H.P."/>
            <person name="Zhou Y."/>
            <person name="Lilburn T.G."/>
            <person name="Beck B.J."/>
            <person name="De Vos P."/>
            <person name="Vandamme P."/>
            <person name="Eisen J.A."/>
            <person name="Garrity G."/>
            <person name="Hugenholtz P."/>
            <person name="Kyrpides N.C."/>
        </authorList>
    </citation>
    <scope>NUCLEOTIDE SEQUENCE [LARGE SCALE GENOMIC DNA]</scope>
    <source>
        <strain evidence="5 6">CV53</strain>
    </source>
</reference>
<dbReference type="FunFam" id="3.40.630.30:FF:000005">
    <property type="entry name" value="Ribosomal protein alanine acetyltransferase"/>
    <property type="match status" value="1"/>
</dbReference>